<reference evidence="2 3" key="1">
    <citation type="journal article" date="2017" name="Antonie Van Leeuwenhoek">
        <title>Phylogenomic resolution of the bacterial genus Pantoea and its relationship with Erwinia and Tatumella.</title>
        <authorList>
            <person name="Palmer M."/>
            <person name="Steenkamp E.T."/>
            <person name="Coetzee M.P."/>
            <person name="Chan W.Y."/>
            <person name="van Zyl E."/>
            <person name="De Maayer P."/>
            <person name="Coutinho T.A."/>
            <person name="Blom J."/>
            <person name="Smits T.H."/>
            <person name="Duffy B."/>
            <person name="Venter S.N."/>
        </authorList>
    </citation>
    <scope>NUCLEOTIDE SEQUENCE [LARGE SCALE GENOMIC DNA]</scope>
    <source>
        <strain evidence="2 3">LMG 2657</strain>
    </source>
</reference>
<dbReference type="OrthoDB" id="9793325at2"/>
<dbReference type="Proteomes" id="UP000193749">
    <property type="component" value="Unassembled WGS sequence"/>
</dbReference>
<evidence type="ECO:0000313" key="2">
    <source>
        <dbReference type="EMBL" id="ORM93549.1"/>
    </source>
</evidence>
<dbReference type="PRINTS" id="PR00081">
    <property type="entry name" value="GDHRDH"/>
</dbReference>
<dbReference type="InterPro" id="IPR036291">
    <property type="entry name" value="NAD(P)-bd_dom_sf"/>
</dbReference>
<dbReference type="Gene3D" id="3.40.50.720">
    <property type="entry name" value="NAD(P)-binding Rossmann-like Domain"/>
    <property type="match status" value="1"/>
</dbReference>
<proteinExistence type="inferred from homology"/>
<dbReference type="PANTHER" id="PTHR42879">
    <property type="entry name" value="3-OXOACYL-(ACYL-CARRIER-PROTEIN) REDUCTASE"/>
    <property type="match status" value="1"/>
</dbReference>
<organism evidence="2 3">
    <name type="scientific">Pantoea cypripedii</name>
    <name type="common">Pectobacterium cypripedii</name>
    <name type="synonym">Erwinia cypripedii</name>
    <dbReference type="NCBI Taxonomy" id="55209"/>
    <lineage>
        <taxon>Bacteria</taxon>
        <taxon>Pseudomonadati</taxon>
        <taxon>Pseudomonadota</taxon>
        <taxon>Gammaproteobacteria</taxon>
        <taxon>Enterobacterales</taxon>
        <taxon>Erwiniaceae</taxon>
        <taxon>Pantoea</taxon>
    </lineage>
</organism>
<dbReference type="RefSeq" id="WP_084874628.1">
    <property type="nucleotide sequence ID" value="NZ_JAGGMY010000001.1"/>
</dbReference>
<protein>
    <submittedName>
        <fullName evidence="2">3-oxoacyl-ACP reductase</fullName>
    </submittedName>
</protein>
<evidence type="ECO:0000313" key="3">
    <source>
        <dbReference type="Proteomes" id="UP000193749"/>
    </source>
</evidence>
<dbReference type="STRING" id="55209.HA50_09395"/>
<sequence length="260" mass="28000">MDLGIRNKIAFVCASSQGLGLACAQALAAEGVRVTLNGRYEAKLQDAAQRLREENPAAEISYICADLTSEAGRSSIISALPQVDILVTNNAGPQPGALTDWEASALREAMEANFIPAIQLIRAWLPAMQTQGFGRIINITSAMVKTPHYMMGLSTSARAALTAMCKAISQDVVRDNVTINNLLPERIDTPRQEFMLQRLIAKEGISREEARQRNVQSIAARRYGTPAEFGAACAFLCSQQAGFISGQNLQLDGGSYPGLI</sequence>
<evidence type="ECO:0000256" key="1">
    <source>
        <dbReference type="ARBA" id="ARBA00006484"/>
    </source>
</evidence>
<dbReference type="EMBL" id="MLJI01000001">
    <property type="protein sequence ID" value="ORM93549.1"/>
    <property type="molecule type" value="Genomic_DNA"/>
</dbReference>
<dbReference type="SUPFAM" id="SSF51735">
    <property type="entry name" value="NAD(P)-binding Rossmann-fold domains"/>
    <property type="match status" value="1"/>
</dbReference>
<gene>
    <name evidence="2" type="ORF">HA50_09395</name>
</gene>
<accession>A0A1X1EU60</accession>
<dbReference type="InterPro" id="IPR050259">
    <property type="entry name" value="SDR"/>
</dbReference>
<name>A0A1X1EU60_PANCY</name>
<comment type="caution">
    <text evidence="2">The sequence shown here is derived from an EMBL/GenBank/DDBJ whole genome shotgun (WGS) entry which is preliminary data.</text>
</comment>
<keyword evidence="3" id="KW-1185">Reference proteome</keyword>
<dbReference type="Pfam" id="PF13561">
    <property type="entry name" value="adh_short_C2"/>
    <property type="match status" value="1"/>
</dbReference>
<comment type="similarity">
    <text evidence="1">Belongs to the short-chain dehydrogenases/reductases (SDR) family.</text>
</comment>
<dbReference type="AlphaFoldDB" id="A0A1X1EU60"/>
<dbReference type="PANTHER" id="PTHR42879:SF6">
    <property type="entry name" value="NADPH-DEPENDENT REDUCTASE BACG"/>
    <property type="match status" value="1"/>
</dbReference>
<dbReference type="PROSITE" id="PS51257">
    <property type="entry name" value="PROKAR_LIPOPROTEIN"/>
    <property type="match status" value="1"/>
</dbReference>
<dbReference type="InterPro" id="IPR002347">
    <property type="entry name" value="SDR_fam"/>
</dbReference>